<accession>A0A232F3H5</accession>
<dbReference type="Proteomes" id="UP000215335">
    <property type="component" value="Unassembled WGS sequence"/>
</dbReference>
<dbReference type="OrthoDB" id="7696821at2759"/>
<feature type="compositionally biased region" description="Polar residues" evidence="1">
    <location>
        <begin position="1"/>
        <end position="15"/>
    </location>
</feature>
<keyword evidence="3" id="KW-1185">Reference proteome</keyword>
<reference evidence="2 3" key="1">
    <citation type="journal article" date="2017" name="Curr. Biol.">
        <title>The Evolution of Venom by Co-option of Single-Copy Genes.</title>
        <authorList>
            <person name="Martinson E.O."/>
            <person name="Mrinalini"/>
            <person name="Kelkar Y.D."/>
            <person name="Chang C.H."/>
            <person name="Werren J.H."/>
        </authorList>
    </citation>
    <scope>NUCLEOTIDE SEQUENCE [LARGE SCALE GENOMIC DNA]</scope>
    <source>
        <strain evidence="2 3">Alberta</strain>
        <tissue evidence="2">Whole body</tissue>
    </source>
</reference>
<protein>
    <submittedName>
        <fullName evidence="2">Uncharacterized protein</fullName>
    </submittedName>
</protein>
<gene>
    <name evidence="2" type="ORF">TSAR_000907</name>
</gene>
<comment type="caution">
    <text evidence="2">The sequence shown here is derived from an EMBL/GenBank/DDBJ whole genome shotgun (WGS) entry which is preliminary data.</text>
</comment>
<sequence length="181" mass="21313">MSNQEASDENSITSVSEKKVNKRRSSIFKRQSIVPPQDQDLENTNATEEISHESKKFKPLKDEEPKFDIIKYIESLKKEDKKWREEYAKRKTRVQELTKREKIVQQTGQKLDITVLSDSERAFLAAKPDYEEFNKNLFQLHAMATKVAFLNRYAEHFYEKSTSKLQNDIEDAVHRIIDLTD</sequence>
<proteinExistence type="predicted"/>
<name>A0A232F3H5_9HYME</name>
<organism evidence="2 3">
    <name type="scientific">Trichomalopsis sarcophagae</name>
    <dbReference type="NCBI Taxonomy" id="543379"/>
    <lineage>
        <taxon>Eukaryota</taxon>
        <taxon>Metazoa</taxon>
        <taxon>Ecdysozoa</taxon>
        <taxon>Arthropoda</taxon>
        <taxon>Hexapoda</taxon>
        <taxon>Insecta</taxon>
        <taxon>Pterygota</taxon>
        <taxon>Neoptera</taxon>
        <taxon>Endopterygota</taxon>
        <taxon>Hymenoptera</taxon>
        <taxon>Apocrita</taxon>
        <taxon>Proctotrupomorpha</taxon>
        <taxon>Chalcidoidea</taxon>
        <taxon>Pteromalidae</taxon>
        <taxon>Pteromalinae</taxon>
        <taxon>Trichomalopsis</taxon>
    </lineage>
</organism>
<evidence type="ECO:0000313" key="2">
    <source>
        <dbReference type="EMBL" id="OXU25069.1"/>
    </source>
</evidence>
<evidence type="ECO:0000256" key="1">
    <source>
        <dbReference type="SAM" id="MobiDB-lite"/>
    </source>
</evidence>
<dbReference type="EMBL" id="NNAY01001120">
    <property type="protein sequence ID" value="OXU25069.1"/>
    <property type="molecule type" value="Genomic_DNA"/>
</dbReference>
<feature type="region of interest" description="Disordered" evidence="1">
    <location>
        <begin position="1"/>
        <end position="58"/>
    </location>
</feature>
<dbReference type="AlphaFoldDB" id="A0A232F3H5"/>
<feature type="compositionally biased region" description="Basic and acidic residues" evidence="1">
    <location>
        <begin position="49"/>
        <end position="58"/>
    </location>
</feature>
<evidence type="ECO:0000313" key="3">
    <source>
        <dbReference type="Proteomes" id="UP000215335"/>
    </source>
</evidence>